<evidence type="ECO:0000313" key="3">
    <source>
        <dbReference type="Proteomes" id="UP001172159"/>
    </source>
</evidence>
<dbReference type="AlphaFoldDB" id="A0AA40DFQ4"/>
<evidence type="ECO:0000259" key="1">
    <source>
        <dbReference type="Pfam" id="PF24539"/>
    </source>
</evidence>
<evidence type="ECO:0000313" key="2">
    <source>
        <dbReference type="EMBL" id="KAK0701375.1"/>
    </source>
</evidence>
<dbReference type="InterPro" id="IPR056021">
    <property type="entry name" value="DUF7600"/>
</dbReference>
<gene>
    <name evidence="2" type="ORF">B0T21DRAFT_379058</name>
</gene>
<accession>A0AA40DFQ4</accession>
<comment type="caution">
    <text evidence="2">The sequence shown here is derived from an EMBL/GenBank/DDBJ whole genome shotgun (WGS) entry which is preliminary data.</text>
</comment>
<organism evidence="2 3">
    <name type="scientific">Apiosordaria backusii</name>
    <dbReference type="NCBI Taxonomy" id="314023"/>
    <lineage>
        <taxon>Eukaryota</taxon>
        <taxon>Fungi</taxon>
        <taxon>Dikarya</taxon>
        <taxon>Ascomycota</taxon>
        <taxon>Pezizomycotina</taxon>
        <taxon>Sordariomycetes</taxon>
        <taxon>Sordariomycetidae</taxon>
        <taxon>Sordariales</taxon>
        <taxon>Lasiosphaeriaceae</taxon>
        <taxon>Apiosordaria</taxon>
    </lineage>
</organism>
<reference evidence="2" key="1">
    <citation type="submission" date="2023-06" db="EMBL/GenBank/DDBJ databases">
        <title>Genome-scale phylogeny and comparative genomics of the fungal order Sordariales.</title>
        <authorList>
            <consortium name="Lawrence Berkeley National Laboratory"/>
            <person name="Hensen N."/>
            <person name="Bonometti L."/>
            <person name="Westerberg I."/>
            <person name="Brannstrom I.O."/>
            <person name="Guillou S."/>
            <person name="Cros-Aarteil S."/>
            <person name="Calhoun S."/>
            <person name="Haridas S."/>
            <person name="Kuo A."/>
            <person name="Mondo S."/>
            <person name="Pangilinan J."/>
            <person name="Riley R."/>
            <person name="Labutti K."/>
            <person name="Andreopoulos B."/>
            <person name="Lipzen A."/>
            <person name="Chen C."/>
            <person name="Yanf M."/>
            <person name="Daum C."/>
            <person name="Ng V."/>
            <person name="Clum A."/>
            <person name="Steindorff A."/>
            <person name="Ohm R."/>
            <person name="Martin F."/>
            <person name="Silar P."/>
            <person name="Natvig D."/>
            <person name="Lalanne C."/>
            <person name="Gautier V."/>
            <person name="Ament-Velasquez S.L."/>
            <person name="Kruys A."/>
            <person name="Hutchinson M.I."/>
            <person name="Powell A.J."/>
            <person name="Barry K."/>
            <person name="Miller A.N."/>
            <person name="Grigoriev I.V."/>
            <person name="Debuchy R."/>
            <person name="Gladieux P."/>
            <person name="Thoren M.H."/>
            <person name="Johannesson H."/>
        </authorList>
    </citation>
    <scope>NUCLEOTIDE SEQUENCE</scope>
    <source>
        <strain evidence="2">CBS 540.89</strain>
    </source>
</reference>
<name>A0AA40DFQ4_9PEZI</name>
<sequence length="565" mass="62947">MNVNDGQVALTGVGSYDGVWIAPPNPEARYNDDGYTKPDEDLFTLRRKSANEKTSPFEKRGFAIHDACWQLLGEAFKSPDSVPLDRVFQVLDSFLEIPGYEYQASWGRGYGVDDDEYFPWELCSKLLRLLQDEDRPPNAADPVASDFRQNTHTAREASANRDHILKCVQRLVRIVELDRQDVGQSMASPWNNAPEPDDDRWLTVAGGLEGVSPTFFGFGCREFFHHRVAVPEDISRVSVSTVEVGPFSYVSGVSLSTSSGQTITLGYMGPRDKEECTHLNPPGLKGLNIAVGISGIHAIQCVGSESTGPADWLGCPEKAPMTRRLGSADGIVGLRFGFDGFRLVSIAAVLKANGVTADDDDSSENTADRQLKNSALWYPYPPPDRAKLNGELYHPLQSHLLGFNPMFWTRFGGPGGIYLKHLTKISCYYKQVLVFEYNRDDIPKQCRMFGRRPKLQSPYATSVHFDIDGPGGERIVGVNIRHKVWKELEEPYFTYEDLGSVEIFTSLGNSCYFAFDDEEEGDEWTQTVKESRFLVKKGMPITGFYGAQNPTAWLAGLGIMTEPEN</sequence>
<keyword evidence="3" id="KW-1185">Reference proteome</keyword>
<dbReference type="EMBL" id="JAUKTV010000029">
    <property type="protein sequence ID" value="KAK0701375.1"/>
    <property type="molecule type" value="Genomic_DNA"/>
</dbReference>
<dbReference type="Pfam" id="PF24539">
    <property type="entry name" value="DUF7600"/>
    <property type="match status" value="1"/>
</dbReference>
<proteinExistence type="predicted"/>
<feature type="domain" description="DUF7600" evidence="1">
    <location>
        <begin position="191"/>
        <end position="348"/>
    </location>
</feature>
<protein>
    <recommendedName>
        <fullName evidence="1">DUF7600 domain-containing protein</fullName>
    </recommendedName>
</protein>
<dbReference type="Proteomes" id="UP001172159">
    <property type="component" value="Unassembled WGS sequence"/>
</dbReference>